<protein>
    <recommendedName>
        <fullName evidence="1">Methyltransferase domain-containing protein</fullName>
    </recommendedName>
</protein>
<dbReference type="InterPro" id="IPR025714">
    <property type="entry name" value="Methyltranfer_dom"/>
</dbReference>
<feature type="domain" description="Methyltransferase" evidence="1">
    <location>
        <begin position="29"/>
        <end position="140"/>
    </location>
</feature>
<evidence type="ECO:0000259" key="1">
    <source>
        <dbReference type="Pfam" id="PF13847"/>
    </source>
</evidence>
<evidence type="ECO:0000313" key="2">
    <source>
        <dbReference type="EMBL" id="OGM98356.1"/>
    </source>
</evidence>
<proteinExistence type="predicted"/>
<evidence type="ECO:0000313" key="3">
    <source>
        <dbReference type="Proteomes" id="UP000176893"/>
    </source>
</evidence>
<dbReference type="InterPro" id="IPR029063">
    <property type="entry name" value="SAM-dependent_MTases_sf"/>
</dbReference>
<sequence>MPTSGLGSNLGTGGFMNPEKIAAGFGIAPGMVVADFGSGAGYFTILLAKRIGISGKVYALDIQESALDNVRVKAKAAGLENVETIRSNLEVAGSSGLADNSQDMVLLANILFQSQQKPEIIKEAVRVLKNGGILVVIDWKRAAGGFGPPDNLRIDEIAMRSLVLGEKLVFENDINAGQFHYGMRFKKL</sequence>
<accession>A0A1F8EBV8</accession>
<dbReference type="AlphaFoldDB" id="A0A1F8EBV8"/>
<gene>
    <name evidence="2" type="ORF">A2649_03375</name>
</gene>
<organism evidence="2 3">
    <name type="scientific">Candidatus Yanofskybacteria bacterium RIFCSPHIGHO2_01_FULL_41_26</name>
    <dbReference type="NCBI Taxonomy" id="1802661"/>
    <lineage>
        <taxon>Bacteria</taxon>
        <taxon>Candidatus Yanofskyibacteriota</taxon>
    </lineage>
</organism>
<name>A0A1F8EBV8_9BACT</name>
<dbReference type="EMBL" id="MGJB01000017">
    <property type="protein sequence ID" value="OGM98356.1"/>
    <property type="molecule type" value="Genomic_DNA"/>
</dbReference>
<dbReference type="Gene3D" id="3.40.50.150">
    <property type="entry name" value="Vaccinia Virus protein VP39"/>
    <property type="match status" value="1"/>
</dbReference>
<dbReference type="STRING" id="1802661.A2649_03375"/>
<dbReference type="Proteomes" id="UP000176893">
    <property type="component" value="Unassembled WGS sequence"/>
</dbReference>
<comment type="caution">
    <text evidence="2">The sequence shown here is derived from an EMBL/GenBank/DDBJ whole genome shotgun (WGS) entry which is preliminary data.</text>
</comment>
<dbReference type="Pfam" id="PF13847">
    <property type="entry name" value="Methyltransf_31"/>
    <property type="match status" value="1"/>
</dbReference>
<dbReference type="CDD" id="cd02440">
    <property type="entry name" value="AdoMet_MTases"/>
    <property type="match status" value="1"/>
</dbReference>
<dbReference type="SUPFAM" id="SSF53335">
    <property type="entry name" value="S-adenosyl-L-methionine-dependent methyltransferases"/>
    <property type="match status" value="1"/>
</dbReference>
<reference evidence="2 3" key="1">
    <citation type="journal article" date="2016" name="Nat. Commun.">
        <title>Thousands of microbial genomes shed light on interconnected biogeochemical processes in an aquifer system.</title>
        <authorList>
            <person name="Anantharaman K."/>
            <person name="Brown C.T."/>
            <person name="Hug L.A."/>
            <person name="Sharon I."/>
            <person name="Castelle C.J."/>
            <person name="Probst A.J."/>
            <person name="Thomas B.C."/>
            <person name="Singh A."/>
            <person name="Wilkins M.J."/>
            <person name="Karaoz U."/>
            <person name="Brodie E.L."/>
            <person name="Williams K.H."/>
            <person name="Hubbard S.S."/>
            <person name="Banfield J.F."/>
        </authorList>
    </citation>
    <scope>NUCLEOTIDE SEQUENCE [LARGE SCALE GENOMIC DNA]</scope>
</reference>